<dbReference type="AlphaFoldDB" id="A0A562L0U7"/>
<feature type="signal peptide" evidence="14">
    <location>
        <begin position="1"/>
        <end position="22"/>
    </location>
</feature>
<keyword evidence="19" id="KW-1185">Reference proteome</keyword>
<evidence type="ECO:0000256" key="8">
    <source>
        <dbReference type="ARBA" id="ARBA00023049"/>
    </source>
</evidence>
<feature type="domain" description="ERAP1-like C-terminal" evidence="16">
    <location>
        <begin position="555"/>
        <end position="862"/>
    </location>
</feature>
<feature type="domain" description="Peptidase M1 membrane alanine aminopeptidase" evidence="15">
    <location>
        <begin position="262"/>
        <end position="478"/>
    </location>
</feature>
<dbReference type="Pfam" id="PF01433">
    <property type="entry name" value="Peptidase_M1"/>
    <property type="match status" value="1"/>
</dbReference>
<dbReference type="Proteomes" id="UP000315167">
    <property type="component" value="Unassembled WGS sequence"/>
</dbReference>
<keyword evidence="3 13" id="KW-0031">Aminopeptidase</keyword>
<evidence type="ECO:0000256" key="14">
    <source>
        <dbReference type="SAM" id="SignalP"/>
    </source>
</evidence>
<feature type="binding site" evidence="11">
    <location>
        <position position="336"/>
    </location>
    <ligand>
        <name>Zn(2+)</name>
        <dbReference type="ChEBI" id="CHEBI:29105"/>
        <note>catalytic</note>
    </ligand>
</feature>
<dbReference type="GO" id="GO:0042277">
    <property type="term" value="F:peptide binding"/>
    <property type="evidence" value="ECO:0007669"/>
    <property type="project" value="TreeGrafter"/>
</dbReference>
<keyword evidence="4 13" id="KW-0645">Protease</keyword>
<protein>
    <recommendedName>
        <fullName evidence="13">Aminopeptidase</fullName>
        <ecNumber evidence="13">3.4.11.-</ecNumber>
    </recommendedName>
</protein>
<evidence type="ECO:0000256" key="9">
    <source>
        <dbReference type="PIRSR" id="PIRSR634016-1"/>
    </source>
</evidence>
<dbReference type="InterPro" id="IPR027268">
    <property type="entry name" value="Peptidase_M4/M1_CTD_sf"/>
</dbReference>
<dbReference type="GO" id="GO:0016285">
    <property type="term" value="F:alanyl aminopeptidase activity"/>
    <property type="evidence" value="ECO:0007669"/>
    <property type="project" value="UniProtKB-EC"/>
</dbReference>
<dbReference type="GO" id="GO:0043171">
    <property type="term" value="P:peptide catabolic process"/>
    <property type="evidence" value="ECO:0007669"/>
    <property type="project" value="TreeGrafter"/>
</dbReference>
<evidence type="ECO:0000256" key="13">
    <source>
        <dbReference type="RuleBase" id="RU364040"/>
    </source>
</evidence>
<feature type="chain" id="PRO_5021980999" description="Aminopeptidase" evidence="14">
    <location>
        <begin position="23"/>
        <end position="885"/>
    </location>
</feature>
<keyword evidence="7 11" id="KW-0862">Zinc</keyword>
<evidence type="ECO:0000313" key="18">
    <source>
        <dbReference type="EMBL" id="TWI01094.1"/>
    </source>
</evidence>
<comment type="caution">
    <text evidence="18">The sequence shown here is derived from an EMBL/GenBank/DDBJ whole genome shotgun (WGS) entry which is preliminary data.</text>
</comment>
<dbReference type="InterPro" id="IPR045357">
    <property type="entry name" value="Aminopeptidase_N-like_N"/>
</dbReference>
<sequence length="885" mass="95598">MRRTLVSAIALALAGLSATAIAQAPAPGTAPVVQATTQLPRDVRPVHYDVAVVPHADKLSFDGKATITVDVLAPTPSITLNAVGMEFASAQLKPVAGTATYPAPQVKLDEKAQTATFVFAQPLPAGQYQLTLDYTGKIGTQANGLFAIDYENKAGKQRALYTQFENSDARKFIPSWDEPNHKATFDLTATVPAAQMAVSNMPVAESTDLGNGLKRVRFGTSPKMSTYLLFFGLGDFDRATAKAGDTEVGVVTQKGLIEQARFALDSSVDVLREYNDYFGVAYPLPKLDNVASPGRSQFFGAMENWGAIYTFEYAMLLDPSISTLSDKQGVFSIAAHEIAHQWFGDLVTMSWWDDLWLNEGFASWMASRTTEKLHPEWNTALEAVGARESAMNRDAVATTHPVVQHVQTVEQASQAFDAITYSKGEAVIRMLEGYVGEDAWREGVRSYMKKHAYGNTVSDDLWKQMEAAAGKPILDIAHDFTLQPGVPLIRVESAQCKDGNTTLQLTQGEFTKDRPGKKPLSWRVPVIAQAIGGEPVRAMVSGGSASVEVPGCAPVIVNAGQSGYYRTLYAPEQFSEIRDGFVKLAPIDQLGLINDTWALSMAGAQPASRFLDLASATPVDADPQLWGDIAGSLGSLDSYYRGDAARQATFRKFAIAQLAPVFARVGWQARADENGPTTILRTQLIGTLAALGDDAVIEEARRRYAAQDSDPQAMPAALRKTILAVVANHADAATWDKLHAAAKVEKTPMVKDQLYALLSIAEDPALARRALDLALTDEPGATNSAGMIGIVSRQHPELAFDYAVAHRAQVDKLVDTTSRSAYYPALGNSSLDPAMVGKIKAFADAYIEAGSRRAAETSIANILYRSKVRNERLPEVDAWLSRNGA</sequence>
<dbReference type="InterPro" id="IPR050344">
    <property type="entry name" value="Peptidase_M1_aminopeptidases"/>
</dbReference>
<evidence type="ECO:0000256" key="5">
    <source>
        <dbReference type="ARBA" id="ARBA00022723"/>
    </source>
</evidence>
<dbReference type="PANTHER" id="PTHR11533">
    <property type="entry name" value="PROTEASE M1 ZINC METALLOPROTEASE"/>
    <property type="match status" value="1"/>
</dbReference>
<dbReference type="CDD" id="cd09601">
    <property type="entry name" value="M1_APN-Q_like"/>
    <property type="match status" value="1"/>
</dbReference>
<dbReference type="InterPro" id="IPR014782">
    <property type="entry name" value="Peptidase_M1_dom"/>
</dbReference>
<comment type="cofactor">
    <cofactor evidence="11 13">
        <name>Zn(2+)</name>
        <dbReference type="ChEBI" id="CHEBI:29105"/>
    </cofactor>
    <text evidence="11 13">Binds 1 zinc ion per subunit.</text>
</comment>
<gene>
    <name evidence="18" type="ORF">IP90_02716</name>
</gene>
<dbReference type="GO" id="GO:0016020">
    <property type="term" value="C:membrane"/>
    <property type="evidence" value="ECO:0007669"/>
    <property type="project" value="TreeGrafter"/>
</dbReference>
<evidence type="ECO:0000256" key="6">
    <source>
        <dbReference type="ARBA" id="ARBA00022801"/>
    </source>
</evidence>
<keyword evidence="5 11" id="KW-0479">Metal-binding</keyword>
<evidence type="ECO:0000256" key="4">
    <source>
        <dbReference type="ARBA" id="ARBA00022670"/>
    </source>
</evidence>
<evidence type="ECO:0000256" key="3">
    <source>
        <dbReference type="ARBA" id="ARBA00022438"/>
    </source>
</evidence>
<evidence type="ECO:0000256" key="2">
    <source>
        <dbReference type="ARBA" id="ARBA00010136"/>
    </source>
</evidence>
<dbReference type="Gene3D" id="1.25.50.20">
    <property type="match status" value="1"/>
</dbReference>
<name>A0A562L0U7_9GAMM</name>
<dbReference type="Pfam" id="PF17900">
    <property type="entry name" value="Peptidase_M1_N"/>
    <property type="match status" value="1"/>
</dbReference>
<dbReference type="InterPro" id="IPR024571">
    <property type="entry name" value="ERAP1-like_C_dom"/>
</dbReference>
<dbReference type="SUPFAM" id="SSF55486">
    <property type="entry name" value="Metalloproteases ('zincins'), catalytic domain"/>
    <property type="match status" value="1"/>
</dbReference>
<dbReference type="PRINTS" id="PR00756">
    <property type="entry name" value="ALADIPTASE"/>
</dbReference>
<comment type="catalytic activity">
    <reaction evidence="1">
        <text>Release of an N-terminal amino acid, Xaa-|-Yaa- from a peptide, amide or arylamide. Xaa is preferably Ala, but may be most amino acids including Pro (slow action). When a terminal hydrophobic residue is followed by a prolyl residue, the two may be released as an intact Xaa-Pro dipeptide.</text>
        <dbReference type="EC" id="3.4.11.2"/>
    </reaction>
</comment>
<feature type="binding site" evidence="10">
    <location>
        <position position="819"/>
    </location>
    <ligand>
        <name>substrate</name>
    </ligand>
</feature>
<keyword evidence="6 13" id="KW-0378">Hydrolase</keyword>
<dbReference type="InterPro" id="IPR034016">
    <property type="entry name" value="M1_APN-typ"/>
</dbReference>
<feature type="domain" description="Aminopeptidase N-like N-terminal" evidence="17">
    <location>
        <begin position="45"/>
        <end position="228"/>
    </location>
</feature>
<keyword evidence="14" id="KW-0732">Signal</keyword>
<dbReference type="Gene3D" id="1.10.390.10">
    <property type="entry name" value="Neutral Protease Domain 2"/>
    <property type="match status" value="1"/>
</dbReference>
<dbReference type="Pfam" id="PF11838">
    <property type="entry name" value="ERAP1_C"/>
    <property type="match status" value="1"/>
</dbReference>
<dbReference type="SUPFAM" id="SSF63737">
    <property type="entry name" value="Leukotriene A4 hydrolase N-terminal domain"/>
    <property type="match status" value="1"/>
</dbReference>
<accession>A0A562L0U7</accession>
<evidence type="ECO:0000256" key="1">
    <source>
        <dbReference type="ARBA" id="ARBA00000098"/>
    </source>
</evidence>
<evidence type="ECO:0000256" key="7">
    <source>
        <dbReference type="ARBA" id="ARBA00022833"/>
    </source>
</evidence>
<dbReference type="OrthoDB" id="100605at2"/>
<dbReference type="GO" id="GO:0008270">
    <property type="term" value="F:zinc ion binding"/>
    <property type="evidence" value="ECO:0007669"/>
    <property type="project" value="UniProtKB-UniRule"/>
</dbReference>
<proteinExistence type="inferred from homology"/>
<dbReference type="RefSeq" id="WP_144900194.1">
    <property type="nucleotide sequence ID" value="NZ_VLKN01000006.1"/>
</dbReference>
<dbReference type="FunFam" id="1.10.390.10:FF:000006">
    <property type="entry name" value="Puromycin-sensitive aminopeptidase"/>
    <property type="match status" value="1"/>
</dbReference>
<feature type="active site" description="Proton acceptor" evidence="9">
    <location>
        <position position="337"/>
    </location>
</feature>
<reference evidence="18 19" key="1">
    <citation type="journal article" date="2015" name="Stand. Genomic Sci.">
        <title>Genomic Encyclopedia of Bacterial and Archaeal Type Strains, Phase III: the genomes of soil and plant-associated and newly described type strains.</title>
        <authorList>
            <person name="Whitman W.B."/>
            <person name="Woyke T."/>
            <person name="Klenk H.P."/>
            <person name="Zhou Y."/>
            <person name="Lilburn T.G."/>
            <person name="Beck B.J."/>
            <person name="De Vos P."/>
            <person name="Vandamme P."/>
            <person name="Eisen J.A."/>
            <person name="Garrity G."/>
            <person name="Hugenholtz P."/>
            <person name="Kyrpides N.C."/>
        </authorList>
    </citation>
    <scope>NUCLEOTIDE SEQUENCE [LARGE SCALE GENOMIC DNA]</scope>
    <source>
        <strain evidence="18 19">CGMCC 1.10821</strain>
    </source>
</reference>
<dbReference type="GO" id="GO:0070006">
    <property type="term" value="F:metalloaminopeptidase activity"/>
    <property type="evidence" value="ECO:0007669"/>
    <property type="project" value="TreeGrafter"/>
</dbReference>
<evidence type="ECO:0000259" key="15">
    <source>
        <dbReference type="Pfam" id="PF01433"/>
    </source>
</evidence>
<feature type="binding site" evidence="11">
    <location>
        <position position="359"/>
    </location>
    <ligand>
        <name>Zn(2+)</name>
        <dbReference type="ChEBI" id="CHEBI:29105"/>
        <note>catalytic</note>
    </ligand>
</feature>
<organism evidence="18 19">
    <name type="scientific">Luteimonas cucumeris</name>
    <dbReference type="NCBI Taxonomy" id="985012"/>
    <lineage>
        <taxon>Bacteria</taxon>
        <taxon>Pseudomonadati</taxon>
        <taxon>Pseudomonadota</taxon>
        <taxon>Gammaproteobacteria</taxon>
        <taxon>Lysobacterales</taxon>
        <taxon>Lysobacteraceae</taxon>
        <taxon>Luteimonas</taxon>
    </lineage>
</organism>
<feature type="binding site" evidence="10">
    <location>
        <begin position="300"/>
        <end position="304"/>
    </location>
    <ligand>
        <name>substrate</name>
    </ligand>
</feature>
<keyword evidence="8 13" id="KW-0482">Metalloprotease</keyword>
<dbReference type="InterPro" id="IPR001930">
    <property type="entry name" value="Peptidase_M1"/>
</dbReference>
<evidence type="ECO:0000259" key="16">
    <source>
        <dbReference type="Pfam" id="PF11838"/>
    </source>
</evidence>
<evidence type="ECO:0000256" key="11">
    <source>
        <dbReference type="PIRSR" id="PIRSR634016-3"/>
    </source>
</evidence>
<dbReference type="InterPro" id="IPR042097">
    <property type="entry name" value="Aminopeptidase_N-like_N_sf"/>
</dbReference>
<feature type="binding site" evidence="11">
    <location>
        <position position="340"/>
    </location>
    <ligand>
        <name>Zn(2+)</name>
        <dbReference type="ChEBI" id="CHEBI:29105"/>
        <note>catalytic</note>
    </ligand>
</feature>
<evidence type="ECO:0000256" key="10">
    <source>
        <dbReference type="PIRSR" id="PIRSR634016-2"/>
    </source>
</evidence>
<comment type="similarity">
    <text evidence="2 13">Belongs to the peptidase M1 family.</text>
</comment>
<dbReference type="GO" id="GO:0005615">
    <property type="term" value="C:extracellular space"/>
    <property type="evidence" value="ECO:0007669"/>
    <property type="project" value="TreeGrafter"/>
</dbReference>
<feature type="binding site" evidence="10">
    <location>
        <position position="165"/>
    </location>
    <ligand>
        <name>substrate</name>
    </ligand>
</feature>
<dbReference type="GO" id="GO:0006508">
    <property type="term" value="P:proteolysis"/>
    <property type="evidence" value="ECO:0007669"/>
    <property type="project" value="UniProtKB-KW"/>
</dbReference>
<evidence type="ECO:0000256" key="12">
    <source>
        <dbReference type="PIRSR" id="PIRSR634016-4"/>
    </source>
</evidence>
<dbReference type="PANTHER" id="PTHR11533:SF174">
    <property type="entry name" value="PUROMYCIN-SENSITIVE AMINOPEPTIDASE-RELATED"/>
    <property type="match status" value="1"/>
</dbReference>
<dbReference type="Gene3D" id="2.60.40.1730">
    <property type="entry name" value="tricorn interacting facor f3 domain"/>
    <property type="match status" value="1"/>
</dbReference>
<dbReference type="EMBL" id="VLKN01000006">
    <property type="protein sequence ID" value="TWI01094.1"/>
    <property type="molecule type" value="Genomic_DNA"/>
</dbReference>
<dbReference type="Gene3D" id="2.60.40.1910">
    <property type="match status" value="1"/>
</dbReference>
<evidence type="ECO:0000313" key="19">
    <source>
        <dbReference type="Proteomes" id="UP000315167"/>
    </source>
</evidence>
<dbReference type="GO" id="GO:0005737">
    <property type="term" value="C:cytoplasm"/>
    <property type="evidence" value="ECO:0007669"/>
    <property type="project" value="TreeGrafter"/>
</dbReference>
<evidence type="ECO:0000259" key="17">
    <source>
        <dbReference type="Pfam" id="PF17900"/>
    </source>
</evidence>
<dbReference type="EC" id="3.4.11.-" evidence="13"/>
<feature type="site" description="Transition state stabilizer" evidence="12">
    <location>
        <position position="421"/>
    </location>
</feature>